<reference evidence="2 3" key="1">
    <citation type="journal article" date="2019" name="Commun. Biol.">
        <title>The bagworm genome reveals a unique fibroin gene that provides high tensile strength.</title>
        <authorList>
            <person name="Kono N."/>
            <person name="Nakamura H."/>
            <person name="Ohtoshi R."/>
            <person name="Tomita M."/>
            <person name="Numata K."/>
            <person name="Arakawa K."/>
        </authorList>
    </citation>
    <scope>NUCLEOTIDE SEQUENCE [LARGE SCALE GENOMIC DNA]</scope>
</reference>
<evidence type="ECO:0000313" key="2">
    <source>
        <dbReference type="EMBL" id="GBP32287.1"/>
    </source>
</evidence>
<name>A0A4C1V1X2_EUMVA</name>
<gene>
    <name evidence="2" type="ORF">EVAR_86119_1</name>
</gene>
<feature type="region of interest" description="Disordered" evidence="1">
    <location>
        <begin position="25"/>
        <end position="61"/>
    </location>
</feature>
<accession>A0A4C1V1X2</accession>
<sequence>MRIFSYAGYQWLAFVRDSTRVDIEGMSSSSMSTDRAVKDDPISTPLRRKKNTGSEGASGPLVSLQNDFISLVMTVVDRVSSLEHSVINTKSA</sequence>
<evidence type="ECO:0000256" key="1">
    <source>
        <dbReference type="SAM" id="MobiDB-lite"/>
    </source>
</evidence>
<keyword evidence="3" id="KW-1185">Reference proteome</keyword>
<dbReference type="Proteomes" id="UP000299102">
    <property type="component" value="Unassembled WGS sequence"/>
</dbReference>
<comment type="caution">
    <text evidence="2">The sequence shown here is derived from an EMBL/GenBank/DDBJ whole genome shotgun (WGS) entry which is preliminary data.</text>
</comment>
<evidence type="ECO:0000313" key="3">
    <source>
        <dbReference type="Proteomes" id="UP000299102"/>
    </source>
</evidence>
<organism evidence="2 3">
    <name type="scientific">Eumeta variegata</name>
    <name type="common">Bagworm moth</name>
    <name type="synonym">Eumeta japonica</name>
    <dbReference type="NCBI Taxonomy" id="151549"/>
    <lineage>
        <taxon>Eukaryota</taxon>
        <taxon>Metazoa</taxon>
        <taxon>Ecdysozoa</taxon>
        <taxon>Arthropoda</taxon>
        <taxon>Hexapoda</taxon>
        <taxon>Insecta</taxon>
        <taxon>Pterygota</taxon>
        <taxon>Neoptera</taxon>
        <taxon>Endopterygota</taxon>
        <taxon>Lepidoptera</taxon>
        <taxon>Glossata</taxon>
        <taxon>Ditrysia</taxon>
        <taxon>Tineoidea</taxon>
        <taxon>Psychidae</taxon>
        <taxon>Oiketicinae</taxon>
        <taxon>Eumeta</taxon>
    </lineage>
</organism>
<dbReference type="EMBL" id="BGZK01000257">
    <property type="protein sequence ID" value="GBP32287.1"/>
    <property type="molecule type" value="Genomic_DNA"/>
</dbReference>
<protein>
    <submittedName>
        <fullName evidence="2">Uncharacterized protein</fullName>
    </submittedName>
</protein>
<proteinExistence type="predicted"/>
<dbReference type="AlphaFoldDB" id="A0A4C1V1X2"/>